<evidence type="ECO:0000313" key="2">
    <source>
        <dbReference type="Proteomes" id="UP000825002"/>
    </source>
</evidence>
<keyword evidence="2" id="KW-1185">Reference proteome</keyword>
<comment type="caution">
    <text evidence="1">The sequence shown here is derived from an EMBL/GenBank/DDBJ whole genome shotgun (WGS) entry which is preliminary data.</text>
</comment>
<proteinExistence type="predicted"/>
<sequence>MGCVKPLLFVLTLCALGVLVAIVWQIVLVSTRSHSADRHGTKWIIATDADGYDEHLIKVNRDHYAVRSQRLKRQFGWLSVSVNKDVALVVEYLSNSRLDSQHLPDDNNKNRNGNNDSLILTRKLMSELSDKQLRSVEQVRRQLEHNIRPYLNQHNNWAKTVHLLGATLKNRTNGNSNNNNVDKKNLRFVIVSNTDAISWGFHYAIELMCNTFDLLVYDTKQWILNQVSTPYNWRRVFVHDNLLAVQFVSGWLVQAPLEVMPADDSAFLKPMLDEAKHAIEDDPDDN</sequence>
<protein>
    <submittedName>
        <fullName evidence="1">Uncharacterized protein</fullName>
    </submittedName>
</protein>
<name>A0ABQ7S854_9ACAR</name>
<evidence type="ECO:0000313" key="1">
    <source>
        <dbReference type="EMBL" id="KAG9509624.1"/>
    </source>
</evidence>
<dbReference type="EMBL" id="JAIFTH010000396">
    <property type="protein sequence ID" value="KAG9509624.1"/>
    <property type="molecule type" value="Genomic_DNA"/>
</dbReference>
<gene>
    <name evidence="1" type="ORF">GZH46_01852</name>
</gene>
<accession>A0ABQ7S854</accession>
<dbReference type="Proteomes" id="UP000825002">
    <property type="component" value="Unassembled WGS sequence"/>
</dbReference>
<reference evidence="1 2" key="1">
    <citation type="submission" date="2020-10" db="EMBL/GenBank/DDBJ databases">
        <authorList>
            <person name="Klimov P.B."/>
            <person name="Dyachkov S.M."/>
            <person name="Chetverikov P.E."/>
        </authorList>
    </citation>
    <scope>NUCLEOTIDE SEQUENCE [LARGE SCALE GENOMIC DNA]</scope>
    <source>
        <strain evidence="1">BMOC 18-1129-001#AD2665</strain>
        <tissue evidence="1">Entire mites</tissue>
    </source>
</reference>
<organism evidence="1 2">
    <name type="scientific">Fragariocoptes setiger</name>
    <dbReference type="NCBI Taxonomy" id="1670756"/>
    <lineage>
        <taxon>Eukaryota</taxon>
        <taxon>Metazoa</taxon>
        <taxon>Ecdysozoa</taxon>
        <taxon>Arthropoda</taxon>
        <taxon>Chelicerata</taxon>
        <taxon>Arachnida</taxon>
        <taxon>Acari</taxon>
        <taxon>Acariformes</taxon>
        <taxon>Trombidiformes</taxon>
        <taxon>Prostigmata</taxon>
        <taxon>Eupodina</taxon>
        <taxon>Eriophyoidea</taxon>
        <taxon>Phytoptidae</taxon>
        <taxon>Fragariocoptes</taxon>
    </lineage>
</organism>